<reference evidence="5" key="2">
    <citation type="submission" date="2020-09" db="EMBL/GenBank/DDBJ databases">
        <authorList>
            <person name="Sun Q."/>
            <person name="Kim S."/>
        </authorList>
    </citation>
    <scope>NUCLEOTIDE SEQUENCE</scope>
    <source>
        <strain evidence="5">KCTC 12711</strain>
    </source>
</reference>
<evidence type="ECO:0000256" key="3">
    <source>
        <dbReference type="ARBA" id="ARBA00023163"/>
    </source>
</evidence>
<dbReference type="InterPro" id="IPR036390">
    <property type="entry name" value="WH_DNA-bd_sf"/>
</dbReference>
<dbReference type="Proteomes" id="UP000614811">
    <property type="component" value="Unassembled WGS sequence"/>
</dbReference>
<evidence type="ECO:0000256" key="2">
    <source>
        <dbReference type="ARBA" id="ARBA00023125"/>
    </source>
</evidence>
<dbReference type="SMART" id="SM00418">
    <property type="entry name" value="HTH_ARSR"/>
    <property type="match status" value="1"/>
</dbReference>
<keyword evidence="6" id="KW-1185">Reference proteome</keyword>
<sequence length="96" mass="10597">MQPVADQVSSVLKSISSPKRLLVLCQLAEGERCVGELSAALSMTSPAMSQQLSILRREGIVETRRDGQVVYYSIKDENVLAIMALLYQRYCAPAHN</sequence>
<keyword evidence="1" id="KW-0805">Transcription regulation</keyword>
<dbReference type="InterPro" id="IPR011991">
    <property type="entry name" value="ArsR-like_HTH"/>
</dbReference>
<evidence type="ECO:0000256" key="1">
    <source>
        <dbReference type="ARBA" id="ARBA00023015"/>
    </source>
</evidence>
<dbReference type="CDD" id="cd00090">
    <property type="entry name" value="HTH_ARSR"/>
    <property type="match status" value="1"/>
</dbReference>
<dbReference type="EMBL" id="BMXA01000006">
    <property type="protein sequence ID" value="GHA17388.1"/>
    <property type="molecule type" value="Genomic_DNA"/>
</dbReference>
<gene>
    <name evidence="5" type="ORF">GCM10008090_28850</name>
</gene>
<evidence type="ECO:0000313" key="6">
    <source>
        <dbReference type="Proteomes" id="UP000614811"/>
    </source>
</evidence>
<dbReference type="GO" id="GO:0003700">
    <property type="term" value="F:DNA-binding transcription factor activity"/>
    <property type="evidence" value="ECO:0007669"/>
    <property type="project" value="InterPro"/>
</dbReference>
<name>A0A918RZG3_9GAMM</name>
<evidence type="ECO:0000313" key="5">
    <source>
        <dbReference type="EMBL" id="GHA17388.1"/>
    </source>
</evidence>
<dbReference type="PANTHER" id="PTHR43132">
    <property type="entry name" value="ARSENICAL RESISTANCE OPERON REPRESSOR ARSR-RELATED"/>
    <property type="match status" value="1"/>
</dbReference>
<protein>
    <submittedName>
        <fullName evidence="5">Transcriptional regulator</fullName>
    </submittedName>
</protein>
<proteinExistence type="predicted"/>
<dbReference type="Pfam" id="PF01022">
    <property type="entry name" value="HTH_5"/>
    <property type="match status" value="1"/>
</dbReference>
<dbReference type="PROSITE" id="PS50987">
    <property type="entry name" value="HTH_ARSR_2"/>
    <property type="match status" value="1"/>
</dbReference>
<keyword evidence="3" id="KW-0804">Transcription</keyword>
<keyword evidence="2" id="KW-0238">DNA-binding</keyword>
<dbReference type="PANTHER" id="PTHR43132:SF2">
    <property type="entry name" value="ARSENICAL RESISTANCE OPERON REPRESSOR ARSR-RELATED"/>
    <property type="match status" value="1"/>
</dbReference>
<accession>A0A918RZG3</accession>
<dbReference type="GO" id="GO:0003677">
    <property type="term" value="F:DNA binding"/>
    <property type="evidence" value="ECO:0007669"/>
    <property type="project" value="UniProtKB-KW"/>
</dbReference>
<dbReference type="InterPro" id="IPR001845">
    <property type="entry name" value="HTH_ArsR_DNA-bd_dom"/>
</dbReference>
<dbReference type="SUPFAM" id="SSF46785">
    <property type="entry name" value="Winged helix' DNA-binding domain"/>
    <property type="match status" value="1"/>
</dbReference>
<comment type="caution">
    <text evidence="5">The sequence shown here is derived from an EMBL/GenBank/DDBJ whole genome shotgun (WGS) entry which is preliminary data.</text>
</comment>
<dbReference type="InterPro" id="IPR036388">
    <property type="entry name" value="WH-like_DNA-bd_sf"/>
</dbReference>
<evidence type="ECO:0000259" key="4">
    <source>
        <dbReference type="PROSITE" id="PS50987"/>
    </source>
</evidence>
<dbReference type="NCBIfam" id="NF033788">
    <property type="entry name" value="HTH_metalloreg"/>
    <property type="match status" value="1"/>
</dbReference>
<dbReference type="PRINTS" id="PR00778">
    <property type="entry name" value="HTHARSR"/>
</dbReference>
<reference evidence="5" key="1">
    <citation type="journal article" date="2014" name="Int. J. Syst. Evol. Microbiol.">
        <title>Complete genome sequence of Corynebacterium casei LMG S-19264T (=DSM 44701T), isolated from a smear-ripened cheese.</title>
        <authorList>
            <consortium name="US DOE Joint Genome Institute (JGI-PGF)"/>
            <person name="Walter F."/>
            <person name="Albersmeier A."/>
            <person name="Kalinowski J."/>
            <person name="Ruckert C."/>
        </authorList>
    </citation>
    <scope>NUCLEOTIDE SEQUENCE</scope>
    <source>
        <strain evidence="5">KCTC 12711</strain>
    </source>
</reference>
<dbReference type="InterPro" id="IPR051011">
    <property type="entry name" value="Metal_resp_trans_reg"/>
</dbReference>
<feature type="domain" description="HTH arsR-type" evidence="4">
    <location>
        <begin position="1"/>
        <end position="94"/>
    </location>
</feature>
<organism evidence="5 6">
    <name type="scientific">Arenicella chitinivorans</name>
    <dbReference type="NCBI Taxonomy" id="1329800"/>
    <lineage>
        <taxon>Bacteria</taxon>
        <taxon>Pseudomonadati</taxon>
        <taxon>Pseudomonadota</taxon>
        <taxon>Gammaproteobacteria</taxon>
        <taxon>Arenicellales</taxon>
        <taxon>Arenicellaceae</taxon>
        <taxon>Arenicella</taxon>
    </lineage>
</organism>
<dbReference type="AlphaFoldDB" id="A0A918RZG3"/>
<dbReference type="Gene3D" id="1.10.10.10">
    <property type="entry name" value="Winged helix-like DNA-binding domain superfamily/Winged helix DNA-binding domain"/>
    <property type="match status" value="1"/>
</dbReference>